<name>A0A1A9UL76_GLOAU</name>
<accession>A0A1A9UL76</accession>
<organism evidence="1 2">
    <name type="scientific">Glossina austeni</name>
    <name type="common">Savannah tsetse fly</name>
    <dbReference type="NCBI Taxonomy" id="7395"/>
    <lineage>
        <taxon>Eukaryota</taxon>
        <taxon>Metazoa</taxon>
        <taxon>Ecdysozoa</taxon>
        <taxon>Arthropoda</taxon>
        <taxon>Hexapoda</taxon>
        <taxon>Insecta</taxon>
        <taxon>Pterygota</taxon>
        <taxon>Neoptera</taxon>
        <taxon>Endopterygota</taxon>
        <taxon>Diptera</taxon>
        <taxon>Brachycera</taxon>
        <taxon>Muscomorpha</taxon>
        <taxon>Hippoboscoidea</taxon>
        <taxon>Glossinidae</taxon>
        <taxon>Glossina</taxon>
    </lineage>
</organism>
<proteinExistence type="predicted"/>
<dbReference type="InterPro" id="IPR040379">
    <property type="entry name" value="WDR19/dyf-2"/>
</dbReference>
<protein>
    <submittedName>
        <fullName evidence="1">Uncharacterized protein</fullName>
    </submittedName>
</protein>
<dbReference type="GO" id="GO:0035721">
    <property type="term" value="P:intraciliary retrograde transport"/>
    <property type="evidence" value="ECO:0007669"/>
    <property type="project" value="InterPro"/>
</dbReference>
<dbReference type="VEuPathDB" id="VectorBase:GAUT008115"/>
<dbReference type="STRING" id="7395.A0A1A9UL76"/>
<dbReference type="EnsemblMetazoa" id="GAUT008115-RA">
    <property type="protein sequence ID" value="GAUT008115-PA"/>
    <property type="gene ID" value="GAUT008115"/>
</dbReference>
<dbReference type="GO" id="GO:0030991">
    <property type="term" value="C:intraciliary transport particle A"/>
    <property type="evidence" value="ECO:0007669"/>
    <property type="project" value="TreeGrafter"/>
</dbReference>
<dbReference type="AlphaFoldDB" id="A0A1A9UL76"/>
<sequence>MSHLTDVCQEIITNLYCKLFSGEGGGSLKDPRYLFLLYVASRCHKEAAETPVIIANQEQLTRKYKPARDLLFSMY</sequence>
<dbReference type="PANTHER" id="PTHR14920">
    <property type="entry name" value="OSMOTIC AVOIDANCE ABNORMAL PROTEIN 1/WD REPEAT MEMBRANE PROTEIN"/>
    <property type="match status" value="1"/>
</dbReference>
<evidence type="ECO:0000313" key="1">
    <source>
        <dbReference type="EnsemblMetazoa" id="GAUT008115-PA"/>
    </source>
</evidence>
<keyword evidence="2" id="KW-1185">Reference proteome</keyword>
<reference evidence="1" key="1">
    <citation type="submission" date="2020-05" db="UniProtKB">
        <authorList>
            <consortium name="EnsemblMetazoa"/>
        </authorList>
    </citation>
    <scope>IDENTIFICATION</scope>
    <source>
        <strain evidence="1">TTRI</strain>
    </source>
</reference>
<evidence type="ECO:0000313" key="2">
    <source>
        <dbReference type="Proteomes" id="UP000078200"/>
    </source>
</evidence>
<dbReference type="GO" id="GO:0060271">
    <property type="term" value="P:cilium assembly"/>
    <property type="evidence" value="ECO:0007669"/>
    <property type="project" value="TreeGrafter"/>
</dbReference>
<dbReference type="Proteomes" id="UP000078200">
    <property type="component" value="Unassembled WGS sequence"/>
</dbReference>
<dbReference type="GO" id="GO:0005929">
    <property type="term" value="C:cilium"/>
    <property type="evidence" value="ECO:0007669"/>
    <property type="project" value="TreeGrafter"/>
</dbReference>
<dbReference type="PANTHER" id="PTHR14920:SF0">
    <property type="entry name" value="WD REPEAT DOMAIN 19"/>
    <property type="match status" value="1"/>
</dbReference>